<keyword evidence="2" id="KW-1185">Reference proteome</keyword>
<dbReference type="Proteomes" id="UP000799439">
    <property type="component" value="Unassembled WGS sequence"/>
</dbReference>
<dbReference type="AlphaFoldDB" id="A0A9P4MGT5"/>
<gene>
    <name evidence="1" type="ORF">K461DRAFT_286411</name>
</gene>
<evidence type="ECO:0000313" key="2">
    <source>
        <dbReference type="Proteomes" id="UP000799439"/>
    </source>
</evidence>
<name>A0A9P4MGT5_9PEZI</name>
<reference evidence="1" key="1">
    <citation type="journal article" date="2020" name="Stud. Mycol.">
        <title>101 Dothideomycetes genomes: a test case for predicting lifestyles and emergence of pathogens.</title>
        <authorList>
            <person name="Haridas S."/>
            <person name="Albert R."/>
            <person name="Binder M."/>
            <person name="Bloem J."/>
            <person name="Labutti K."/>
            <person name="Salamov A."/>
            <person name="Andreopoulos B."/>
            <person name="Baker S."/>
            <person name="Barry K."/>
            <person name="Bills G."/>
            <person name="Bluhm B."/>
            <person name="Cannon C."/>
            <person name="Castanera R."/>
            <person name="Culley D."/>
            <person name="Daum C."/>
            <person name="Ezra D."/>
            <person name="Gonzalez J."/>
            <person name="Henrissat B."/>
            <person name="Kuo A."/>
            <person name="Liang C."/>
            <person name="Lipzen A."/>
            <person name="Lutzoni F."/>
            <person name="Magnuson J."/>
            <person name="Mondo S."/>
            <person name="Nolan M."/>
            <person name="Ohm R."/>
            <person name="Pangilinan J."/>
            <person name="Park H.-J."/>
            <person name="Ramirez L."/>
            <person name="Alfaro M."/>
            <person name="Sun H."/>
            <person name="Tritt A."/>
            <person name="Yoshinaga Y."/>
            <person name="Zwiers L.-H."/>
            <person name="Turgeon B."/>
            <person name="Goodwin S."/>
            <person name="Spatafora J."/>
            <person name="Crous P."/>
            <person name="Grigoriev I."/>
        </authorList>
    </citation>
    <scope>NUCLEOTIDE SEQUENCE</scope>
    <source>
        <strain evidence="1">CBS 260.36</strain>
    </source>
</reference>
<dbReference type="SUPFAM" id="SSF53448">
    <property type="entry name" value="Nucleotide-diphospho-sugar transferases"/>
    <property type="match status" value="1"/>
</dbReference>
<dbReference type="Gene3D" id="3.90.550.10">
    <property type="entry name" value="Spore Coat Polysaccharide Biosynthesis Protein SpsA, Chain A"/>
    <property type="match status" value="1"/>
</dbReference>
<proteinExistence type="predicted"/>
<dbReference type="InterPro" id="IPR050587">
    <property type="entry name" value="GNT1/Glycosyltrans_8"/>
</dbReference>
<evidence type="ECO:0000313" key="1">
    <source>
        <dbReference type="EMBL" id="KAF2152517.1"/>
    </source>
</evidence>
<accession>A0A9P4MGT5</accession>
<comment type="caution">
    <text evidence="1">The sequence shown here is derived from an EMBL/GenBank/DDBJ whole genome shotgun (WGS) entry which is preliminary data.</text>
</comment>
<protein>
    <submittedName>
        <fullName evidence="1">Glycosyltransferase family 8 protein</fullName>
    </submittedName>
</protein>
<dbReference type="OrthoDB" id="2014201at2759"/>
<dbReference type="InterPro" id="IPR029044">
    <property type="entry name" value="Nucleotide-diphossugar_trans"/>
</dbReference>
<organism evidence="1 2">
    <name type="scientific">Myriangium duriaei CBS 260.36</name>
    <dbReference type="NCBI Taxonomy" id="1168546"/>
    <lineage>
        <taxon>Eukaryota</taxon>
        <taxon>Fungi</taxon>
        <taxon>Dikarya</taxon>
        <taxon>Ascomycota</taxon>
        <taxon>Pezizomycotina</taxon>
        <taxon>Dothideomycetes</taxon>
        <taxon>Dothideomycetidae</taxon>
        <taxon>Myriangiales</taxon>
        <taxon>Myriangiaceae</taxon>
        <taxon>Myriangium</taxon>
    </lineage>
</organism>
<dbReference type="PANTHER" id="PTHR11183">
    <property type="entry name" value="GLYCOGENIN SUBFAMILY MEMBER"/>
    <property type="match status" value="1"/>
</dbReference>
<dbReference type="EMBL" id="ML996086">
    <property type="protein sequence ID" value="KAF2152517.1"/>
    <property type="molecule type" value="Genomic_DNA"/>
</dbReference>
<sequence>MWYLNSPFSEIITTEDKYLIAVRILTYQLLHDPSTRTRDPTTPFLVLVNDKVRPAARERLRKDGAIVVPVPKLTASWLKPHRSAWQDVMTKLRLWELLDFERVAFLDADTLLARPLDDVFTDPAAVEQRTLPGYKGAVPGAATPPETYVFAGNANHVHVWMDAKGRTDHLCAGFFVLKPDLALLRYYISILQIPESFMSQAPEEALLNVAHQWGQGMPWLQLNTTLNVRLPGMADLEEGARSAHVKWWESAPGNVKKWMLEWRGRMEDFYETRDRRRG</sequence>